<feature type="compositionally biased region" description="Acidic residues" evidence="1">
    <location>
        <begin position="88"/>
        <end position="112"/>
    </location>
</feature>
<evidence type="ECO:0000256" key="1">
    <source>
        <dbReference type="SAM" id="MobiDB-lite"/>
    </source>
</evidence>
<feature type="region of interest" description="Disordered" evidence="1">
    <location>
        <begin position="76"/>
        <end position="117"/>
    </location>
</feature>
<reference evidence="2 3" key="1">
    <citation type="submission" date="2017-11" db="EMBL/GenBank/DDBJ databases">
        <title>De novo assembly and phasing of dikaryotic genomes from two isolates of Puccinia coronata f. sp. avenae, the causal agent of oat crown rust.</title>
        <authorList>
            <person name="Miller M.E."/>
            <person name="Zhang Y."/>
            <person name="Omidvar V."/>
            <person name="Sperschneider J."/>
            <person name="Schwessinger B."/>
            <person name="Raley C."/>
            <person name="Palmer J.M."/>
            <person name="Garnica D."/>
            <person name="Upadhyaya N."/>
            <person name="Rathjen J."/>
            <person name="Taylor J.M."/>
            <person name="Park R.F."/>
            <person name="Dodds P.N."/>
            <person name="Hirsch C.D."/>
            <person name="Kianian S.F."/>
            <person name="Figueroa M."/>
        </authorList>
    </citation>
    <scope>NUCLEOTIDE SEQUENCE [LARGE SCALE GENOMIC DNA]</scope>
    <source>
        <strain evidence="2">12NC29</strain>
    </source>
</reference>
<dbReference type="EMBL" id="PGCJ01000014">
    <property type="protein sequence ID" value="PLW57097.1"/>
    <property type="molecule type" value="Genomic_DNA"/>
</dbReference>
<organism evidence="2 3">
    <name type="scientific">Puccinia coronata f. sp. avenae</name>
    <dbReference type="NCBI Taxonomy" id="200324"/>
    <lineage>
        <taxon>Eukaryota</taxon>
        <taxon>Fungi</taxon>
        <taxon>Dikarya</taxon>
        <taxon>Basidiomycota</taxon>
        <taxon>Pucciniomycotina</taxon>
        <taxon>Pucciniomycetes</taxon>
        <taxon>Pucciniales</taxon>
        <taxon>Pucciniaceae</taxon>
        <taxon>Puccinia</taxon>
    </lineage>
</organism>
<proteinExistence type="predicted"/>
<dbReference type="PANTHER" id="PTHR47501">
    <property type="entry name" value="TRANSPOSASE-RELATED"/>
    <property type="match status" value="1"/>
</dbReference>
<accession>A0A2N5W4E5</accession>
<gene>
    <name evidence="2" type="ORF">PCANC_01874</name>
</gene>
<name>A0A2N5W4E5_9BASI</name>
<dbReference type="Proteomes" id="UP000235388">
    <property type="component" value="Unassembled WGS sequence"/>
</dbReference>
<protein>
    <submittedName>
        <fullName evidence="2">Uncharacterized protein</fullName>
    </submittedName>
</protein>
<dbReference type="AlphaFoldDB" id="A0A2N5W4E5"/>
<sequence length="230" mass="26326">MAYEVARLIYKKTGVQLNIKQNHIKCFCHKIALILNAGLKALEVASEGIRKTKQSTLGFYPGLGTISEKSDDIFEEDDENQFGPNDKDELEAEEADDKDENEIGNSDDESISEETMSKSKSYTAQVLKKVDFVIRRITSSAAKRSEFHIWSKKLEYQGPTIITGYGIRCNIKFESRNCGYLAWNVINKLIENEKDCQEQDGGKDFFKKHEISRGDWEIVKKLNDILSEFY</sequence>
<dbReference type="PANTHER" id="PTHR47501:SF5">
    <property type="entry name" value="HAT C-TERMINAL DIMERISATION DOMAIN-CONTAINING PROTEIN"/>
    <property type="match status" value="1"/>
</dbReference>
<keyword evidence="3" id="KW-1185">Reference proteome</keyword>
<comment type="caution">
    <text evidence="2">The sequence shown here is derived from an EMBL/GenBank/DDBJ whole genome shotgun (WGS) entry which is preliminary data.</text>
</comment>
<dbReference type="OrthoDB" id="2500331at2759"/>
<evidence type="ECO:0000313" key="3">
    <source>
        <dbReference type="Proteomes" id="UP000235388"/>
    </source>
</evidence>
<evidence type="ECO:0000313" key="2">
    <source>
        <dbReference type="EMBL" id="PLW57097.1"/>
    </source>
</evidence>